<name>A0A3L0Y926_ECOLX</name>
<accession>A0A3L0Y926</accession>
<dbReference type="SUPFAM" id="SSF54909">
    <property type="entry name" value="Dimeric alpha+beta barrel"/>
    <property type="match status" value="1"/>
</dbReference>
<evidence type="ECO:0000259" key="1">
    <source>
        <dbReference type="PROSITE" id="PS51725"/>
    </source>
</evidence>
<keyword evidence="2" id="KW-0503">Monooxygenase</keyword>
<reference evidence="2" key="1">
    <citation type="submission" date="2018-10" db="EMBL/GenBank/DDBJ databases">
        <authorList>
            <consortium name="NARMS: The National Antimicrobial Resistance Monitoring System"/>
        </authorList>
    </citation>
    <scope>NUCLEOTIDE SEQUENCE [LARGE SCALE GENOMIC DNA]</scope>
    <source>
        <strain evidence="2">CVM N17EC0388</strain>
    </source>
</reference>
<dbReference type="Pfam" id="PF03992">
    <property type="entry name" value="ABM"/>
    <property type="match status" value="1"/>
</dbReference>
<feature type="domain" description="ABM" evidence="1">
    <location>
        <begin position="5"/>
        <end position="93"/>
    </location>
</feature>
<protein>
    <submittedName>
        <fullName evidence="2">Antibiotic biosynthesis monooxygenase</fullName>
    </submittedName>
</protein>
<dbReference type="PANTHER" id="PTHR33336:SF3">
    <property type="entry name" value="ABM DOMAIN-CONTAINING PROTEIN"/>
    <property type="match status" value="1"/>
</dbReference>
<evidence type="ECO:0000313" key="2">
    <source>
        <dbReference type="EMBL" id="MHO03763.1"/>
    </source>
</evidence>
<dbReference type="InterPro" id="IPR007138">
    <property type="entry name" value="ABM_dom"/>
</dbReference>
<dbReference type="InterPro" id="IPR011008">
    <property type="entry name" value="Dimeric_a/b-barrel"/>
</dbReference>
<dbReference type="AlphaFoldDB" id="A0A3L0Y926"/>
<dbReference type="InterPro" id="IPR050744">
    <property type="entry name" value="AI-2_Isomerase_LsrG"/>
</dbReference>
<sequence length="98" mass="11294">MSSPVIVIAQLEAKPEFSAQFRAALEPLIAATLQEAGCQHYQLHQDRDNPHSWMLHEEWESEAALKAHQQQAHFLDFIARAEPWFASSNIRNYRRLPA</sequence>
<dbReference type="GO" id="GO:0004497">
    <property type="term" value="F:monooxygenase activity"/>
    <property type="evidence" value="ECO:0007669"/>
    <property type="project" value="UniProtKB-KW"/>
</dbReference>
<comment type="caution">
    <text evidence="2">The sequence shown here is derived from an EMBL/GenBank/DDBJ whole genome shotgun (WGS) entry which is preliminary data.</text>
</comment>
<keyword evidence="2" id="KW-0560">Oxidoreductase</keyword>
<dbReference type="PROSITE" id="PS51725">
    <property type="entry name" value="ABM"/>
    <property type="match status" value="1"/>
</dbReference>
<gene>
    <name evidence="2" type="ORF">D9F05_05165</name>
</gene>
<dbReference type="Gene3D" id="3.30.70.100">
    <property type="match status" value="1"/>
</dbReference>
<dbReference type="EMBL" id="RNRV01000006">
    <property type="protein sequence ID" value="MHO03763.1"/>
    <property type="molecule type" value="Genomic_DNA"/>
</dbReference>
<proteinExistence type="predicted"/>
<organism evidence="2">
    <name type="scientific">Escherichia coli</name>
    <dbReference type="NCBI Taxonomy" id="562"/>
    <lineage>
        <taxon>Bacteria</taxon>
        <taxon>Pseudomonadati</taxon>
        <taxon>Pseudomonadota</taxon>
        <taxon>Gammaproteobacteria</taxon>
        <taxon>Enterobacterales</taxon>
        <taxon>Enterobacteriaceae</taxon>
        <taxon>Escherichia</taxon>
    </lineage>
</organism>
<dbReference type="PANTHER" id="PTHR33336">
    <property type="entry name" value="QUINOL MONOOXYGENASE YGIN-RELATED"/>
    <property type="match status" value="1"/>
</dbReference>